<proteinExistence type="predicted"/>
<comment type="caution">
    <text evidence="1">The sequence shown here is derived from an EMBL/GenBank/DDBJ whole genome shotgun (WGS) entry which is preliminary data.</text>
</comment>
<dbReference type="EMBL" id="QTSX02000163">
    <property type="protein sequence ID" value="KAJ9088030.1"/>
    <property type="molecule type" value="Genomic_DNA"/>
</dbReference>
<keyword evidence="2" id="KW-1185">Reference proteome</keyword>
<protein>
    <submittedName>
        <fullName evidence="1">Uncharacterized protein</fullName>
    </submittedName>
</protein>
<evidence type="ECO:0000313" key="1">
    <source>
        <dbReference type="EMBL" id="KAJ9088030.1"/>
    </source>
</evidence>
<organism evidence="1 2">
    <name type="scientific">Entomophthora muscae</name>
    <dbReference type="NCBI Taxonomy" id="34485"/>
    <lineage>
        <taxon>Eukaryota</taxon>
        <taxon>Fungi</taxon>
        <taxon>Fungi incertae sedis</taxon>
        <taxon>Zoopagomycota</taxon>
        <taxon>Entomophthoromycotina</taxon>
        <taxon>Entomophthoromycetes</taxon>
        <taxon>Entomophthorales</taxon>
        <taxon>Entomophthoraceae</taxon>
        <taxon>Entomophthora</taxon>
    </lineage>
</organism>
<sequence length="232" mass="26492">MDFEPAQFNAYEQLFDEEVQGYHFPPPPPTNPTPKPPPPTTTPPTNISLNITKKILLFSTIFTPKPPYYYCQSVACNVQANADLSRLSQRGTLDTFKFVLAQFSALAFLKPEHTAQGFEVLSKDPYLVKHPEFRAFLEDFETQWIARAKANWDMYWAPINGKLKTTFAIEAYHKHLKANFGLRPNFNIFFPPLQHSKRRLSLSCLANRVPHQANHQVNLLHQGHPGCSQAQV</sequence>
<gene>
    <name evidence="1" type="ORF">DSO57_1027124</name>
</gene>
<evidence type="ECO:0000313" key="2">
    <source>
        <dbReference type="Proteomes" id="UP001165960"/>
    </source>
</evidence>
<dbReference type="Proteomes" id="UP001165960">
    <property type="component" value="Unassembled WGS sequence"/>
</dbReference>
<accession>A0ACC2ULQ4</accession>
<reference evidence="1" key="1">
    <citation type="submission" date="2022-04" db="EMBL/GenBank/DDBJ databases">
        <title>Genome of the entomopathogenic fungus Entomophthora muscae.</title>
        <authorList>
            <person name="Elya C."/>
            <person name="Lovett B.R."/>
            <person name="Lee E."/>
            <person name="Macias A.M."/>
            <person name="Hajek A.E."/>
            <person name="De Bivort B.L."/>
            <person name="Kasson M.T."/>
            <person name="De Fine Licht H.H."/>
            <person name="Stajich J.E."/>
        </authorList>
    </citation>
    <scope>NUCLEOTIDE SEQUENCE</scope>
    <source>
        <strain evidence="1">Berkeley</strain>
    </source>
</reference>
<name>A0ACC2ULQ4_9FUNG</name>